<keyword evidence="3" id="KW-1185">Reference proteome</keyword>
<organism evidence="2 3">
    <name type="scientific">Pseudocercospora fijiensis (strain CIRAD86)</name>
    <name type="common">Black leaf streak disease fungus</name>
    <name type="synonym">Mycosphaerella fijiensis</name>
    <dbReference type="NCBI Taxonomy" id="383855"/>
    <lineage>
        <taxon>Eukaryota</taxon>
        <taxon>Fungi</taxon>
        <taxon>Dikarya</taxon>
        <taxon>Ascomycota</taxon>
        <taxon>Pezizomycotina</taxon>
        <taxon>Dothideomycetes</taxon>
        <taxon>Dothideomycetidae</taxon>
        <taxon>Mycosphaerellales</taxon>
        <taxon>Mycosphaerellaceae</taxon>
        <taxon>Pseudocercospora</taxon>
    </lineage>
</organism>
<dbReference type="RefSeq" id="XP_007925958.1">
    <property type="nucleotide sequence ID" value="XM_007927767.1"/>
</dbReference>
<accession>M2ZU98</accession>
<dbReference type="SUPFAM" id="SSF51735">
    <property type="entry name" value="NAD(P)-binding Rossmann-fold domains"/>
    <property type="match status" value="1"/>
</dbReference>
<reference evidence="2 3" key="1">
    <citation type="journal article" date="2012" name="PLoS Pathog.">
        <title>Diverse lifestyles and strategies of plant pathogenesis encoded in the genomes of eighteen Dothideomycetes fungi.</title>
        <authorList>
            <person name="Ohm R.A."/>
            <person name="Feau N."/>
            <person name="Henrissat B."/>
            <person name="Schoch C.L."/>
            <person name="Horwitz B.A."/>
            <person name="Barry K.W."/>
            <person name="Condon B.J."/>
            <person name="Copeland A.C."/>
            <person name="Dhillon B."/>
            <person name="Glaser F."/>
            <person name="Hesse C.N."/>
            <person name="Kosti I."/>
            <person name="LaButti K."/>
            <person name="Lindquist E.A."/>
            <person name="Lucas S."/>
            <person name="Salamov A.A."/>
            <person name="Bradshaw R.E."/>
            <person name="Ciuffetti L."/>
            <person name="Hamelin R.C."/>
            <person name="Kema G.H.J."/>
            <person name="Lawrence C."/>
            <person name="Scott J.A."/>
            <person name="Spatafora J.W."/>
            <person name="Turgeon B.G."/>
            <person name="de Wit P.J.G.M."/>
            <person name="Zhong S."/>
            <person name="Goodwin S.B."/>
            <person name="Grigoriev I.V."/>
        </authorList>
    </citation>
    <scope>NUCLEOTIDE SEQUENCE [LARGE SCALE GENOMIC DNA]</scope>
    <source>
        <strain evidence="2 3">CIRAD86</strain>
    </source>
</reference>
<dbReference type="GeneID" id="19341543"/>
<protein>
    <submittedName>
        <fullName evidence="2">Uncharacterized protein</fullName>
    </submittedName>
</protein>
<dbReference type="Proteomes" id="UP000016932">
    <property type="component" value="Unassembled WGS sequence"/>
</dbReference>
<feature type="transmembrane region" description="Helical" evidence="1">
    <location>
        <begin position="12"/>
        <end position="29"/>
    </location>
</feature>
<gene>
    <name evidence="2" type="ORF">MYCFIDRAFT_79018</name>
</gene>
<name>M2ZU98_PSEFD</name>
<evidence type="ECO:0000256" key="1">
    <source>
        <dbReference type="SAM" id="Phobius"/>
    </source>
</evidence>
<dbReference type="AlphaFoldDB" id="M2ZU98"/>
<evidence type="ECO:0000313" key="2">
    <source>
        <dbReference type="EMBL" id="EME82579.1"/>
    </source>
</evidence>
<keyword evidence="1" id="KW-0472">Membrane</keyword>
<dbReference type="InterPro" id="IPR036291">
    <property type="entry name" value="NAD(P)-bd_dom_sf"/>
</dbReference>
<dbReference type="EMBL" id="KB446558">
    <property type="protein sequence ID" value="EME82579.1"/>
    <property type="molecule type" value="Genomic_DNA"/>
</dbReference>
<dbReference type="OrthoDB" id="5371740at2759"/>
<dbReference type="KEGG" id="pfj:MYCFIDRAFT_79018"/>
<keyword evidence="1" id="KW-1133">Transmembrane helix</keyword>
<evidence type="ECO:0000313" key="3">
    <source>
        <dbReference type="Proteomes" id="UP000016932"/>
    </source>
</evidence>
<dbReference type="Gene3D" id="3.40.50.720">
    <property type="entry name" value="NAD(P)-binding Rossmann-like Domain"/>
    <property type="match status" value="1"/>
</dbReference>
<dbReference type="InterPro" id="IPR002347">
    <property type="entry name" value="SDR_fam"/>
</dbReference>
<keyword evidence="1" id="KW-0812">Transmembrane</keyword>
<dbReference type="Pfam" id="PF00106">
    <property type="entry name" value="adh_short"/>
    <property type="match status" value="1"/>
</dbReference>
<dbReference type="HOGENOM" id="CLU_1661555_0_0_1"/>
<sequence>MPPKPYVDMINVNLTGLLYTATLAAYYWNLQGPPAPEQDKVFIVVATNIAYCPMPGFVGYSASKMGARGLWKSLRETDQFKTSCRTNLLAPHIVRSPMTAGTQPIFDAAGRAIQVNPSKAFDLHDDMADMDGAKCFKEHWENETKFVWDVFSNSAQMSM</sequence>
<dbReference type="VEuPathDB" id="FungiDB:MYCFIDRAFT_79018"/>
<proteinExistence type="predicted"/>
<feature type="transmembrane region" description="Helical" evidence="1">
    <location>
        <begin position="41"/>
        <end position="62"/>
    </location>
</feature>